<protein>
    <submittedName>
        <fullName evidence="1">Uncharacterized protein</fullName>
    </submittedName>
</protein>
<dbReference type="Proteomes" id="UP000054166">
    <property type="component" value="Unassembled WGS sequence"/>
</dbReference>
<dbReference type="AlphaFoldDB" id="A0A0C3FN06"/>
<dbReference type="EMBL" id="KN832984">
    <property type="protein sequence ID" value="KIM85585.1"/>
    <property type="molecule type" value="Genomic_DNA"/>
</dbReference>
<accession>A0A0C3FN06</accession>
<organism evidence="1 2">
    <name type="scientific">Piloderma croceum (strain F 1598)</name>
    <dbReference type="NCBI Taxonomy" id="765440"/>
    <lineage>
        <taxon>Eukaryota</taxon>
        <taxon>Fungi</taxon>
        <taxon>Dikarya</taxon>
        <taxon>Basidiomycota</taxon>
        <taxon>Agaricomycotina</taxon>
        <taxon>Agaricomycetes</taxon>
        <taxon>Agaricomycetidae</taxon>
        <taxon>Atheliales</taxon>
        <taxon>Atheliaceae</taxon>
        <taxon>Piloderma</taxon>
    </lineage>
</organism>
<reference evidence="1 2" key="1">
    <citation type="submission" date="2014-04" db="EMBL/GenBank/DDBJ databases">
        <authorList>
            <consortium name="DOE Joint Genome Institute"/>
            <person name="Kuo A."/>
            <person name="Tarkka M."/>
            <person name="Buscot F."/>
            <person name="Kohler A."/>
            <person name="Nagy L.G."/>
            <person name="Floudas D."/>
            <person name="Copeland A."/>
            <person name="Barry K.W."/>
            <person name="Cichocki N."/>
            <person name="Veneault-Fourrey C."/>
            <person name="LaButti K."/>
            <person name="Lindquist E.A."/>
            <person name="Lipzen A."/>
            <person name="Lundell T."/>
            <person name="Morin E."/>
            <person name="Murat C."/>
            <person name="Sun H."/>
            <person name="Tunlid A."/>
            <person name="Henrissat B."/>
            <person name="Grigoriev I.V."/>
            <person name="Hibbett D.S."/>
            <person name="Martin F."/>
            <person name="Nordberg H.P."/>
            <person name="Cantor M.N."/>
            <person name="Hua S.X."/>
        </authorList>
    </citation>
    <scope>NUCLEOTIDE SEQUENCE [LARGE SCALE GENOMIC DNA]</scope>
    <source>
        <strain evidence="1 2">F 1598</strain>
    </source>
</reference>
<dbReference type="InParanoid" id="A0A0C3FN06"/>
<sequence length="77" mass="8888">MESSQTLRWMAVGLMTNEDLDLLVRDGQHRDHSILHACSTSWHLGSGHGWNCFANFKYAEGYSIIFTYNRVKLNCRP</sequence>
<evidence type="ECO:0000313" key="2">
    <source>
        <dbReference type="Proteomes" id="UP000054166"/>
    </source>
</evidence>
<proteinExistence type="predicted"/>
<evidence type="ECO:0000313" key="1">
    <source>
        <dbReference type="EMBL" id="KIM85585.1"/>
    </source>
</evidence>
<name>A0A0C3FN06_PILCF</name>
<gene>
    <name evidence="1" type="ORF">PILCRDRAFT_338222</name>
</gene>
<reference evidence="2" key="2">
    <citation type="submission" date="2015-01" db="EMBL/GenBank/DDBJ databases">
        <title>Evolutionary Origins and Diversification of the Mycorrhizal Mutualists.</title>
        <authorList>
            <consortium name="DOE Joint Genome Institute"/>
            <consortium name="Mycorrhizal Genomics Consortium"/>
            <person name="Kohler A."/>
            <person name="Kuo A."/>
            <person name="Nagy L.G."/>
            <person name="Floudas D."/>
            <person name="Copeland A."/>
            <person name="Barry K.W."/>
            <person name="Cichocki N."/>
            <person name="Veneault-Fourrey C."/>
            <person name="LaButti K."/>
            <person name="Lindquist E.A."/>
            <person name="Lipzen A."/>
            <person name="Lundell T."/>
            <person name="Morin E."/>
            <person name="Murat C."/>
            <person name="Riley R."/>
            <person name="Ohm R."/>
            <person name="Sun H."/>
            <person name="Tunlid A."/>
            <person name="Henrissat B."/>
            <person name="Grigoriev I.V."/>
            <person name="Hibbett D.S."/>
            <person name="Martin F."/>
        </authorList>
    </citation>
    <scope>NUCLEOTIDE SEQUENCE [LARGE SCALE GENOMIC DNA]</scope>
    <source>
        <strain evidence="2">F 1598</strain>
    </source>
</reference>
<keyword evidence="2" id="KW-1185">Reference proteome</keyword>
<dbReference type="HOGENOM" id="CLU_2638923_0_0_1"/>